<evidence type="ECO:0000313" key="1">
    <source>
        <dbReference type="EMBL" id="WAR03682.1"/>
    </source>
</evidence>
<sequence>MDWFVISNQYETWCTTCVSDPINARLAVRCVFFFLNNQYKDSCDSLFPFDCDSETRVRKMANVTDLEEVVKTWAWTAFVRTRSDQYKKLKLDDISMDVNWARVRFTPTTPEYADSRMVDSPTSKVVFTSTFVNNTNKEQEHSFTTERTTVCTATTSITKGYSKGFNMELKLGLPEEVAAATVGFGRELNVENTEEQTVEKTISWSVNSNISVAEMSKAIARMEVKEKEYTGEFKLTVRVKGVVVVSILNVRDNNSFIHSCEGDISQILADAKRGGYTISGRAAVFEVAGKTKFRFGVEQQVSLDQEPL</sequence>
<reference evidence="1" key="1">
    <citation type="submission" date="2022-11" db="EMBL/GenBank/DDBJ databases">
        <title>Centuries of genome instability and evolution in soft-shell clam transmissible cancer (bioRxiv).</title>
        <authorList>
            <person name="Hart S.F.M."/>
            <person name="Yonemitsu M.A."/>
            <person name="Giersch R.M."/>
            <person name="Beal B.F."/>
            <person name="Arriagada G."/>
            <person name="Davis B.W."/>
            <person name="Ostrander E.A."/>
            <person name="Goff S.P."/>
            <person name="Metzger M.J."/>
        </authorList>
    </citation>
    <scope>NUCLEOTIDE SEQUENCE</scope>
    <source>
        <strain evidence="1">MELC-2E11</strain>
        <tissue evidence="1">Siphon/mantle</tissue>
    </source>
</reference>
<proteinExistence type="predicted"/>
<evidence type="ECO:0000313" key="2">
    <source>
        <dbReference type="Proteomes" id="UP001164746"/>
    </source>
</evidence>
<dbReference type="InterPro" id="IPR004991">
    <property type="entry name" value="Aerolysin-like"/>
</dbReference>
<dbReference type="CDD" id="cd20237">
    <property type="entry name" value="PFM_LIN24-like"/>
    <property type="match status" value="1"/>
</dbReference>
<name>A0ABY7E107_MYAAR</name>
<dbReference type="SUPFAM" id="SSF56973">
    <property type="entry name" value="Aerolisin/ETX pore-forming domain"/>
    <property type="match status" value="1"/>
</dbReference>
<protein>
    <submittedName>
        <fullName evidence="1">Uncharacterized protein</fullName>
    </submittedName>
</protein>
<dbReference type="Proteomes" id="UP001164746">
    <property type="component" value="Chromosome 4"/>
</dbReference>
<keyword evidence="2" id="KW-1185">Reference proteome</keyword>
<accession>A0ABY7E107</accession>
<gene>
    <name evidence="1" type="ORF">MAR_010240</name>
</gene>
<dbReference type="Gene3D" id="2.170.15.10">
    <property type="entry name" value="Proaerolysin, chain A, domain 3"/>
    <property type="match status" value="1"/>
</dbReference>
<dbReference type="Pfam" id="PF03318">
    <property type="entry name" value="ETX_MTX2"/>
    <property type="match status" value="1"/>
</dbReference>
<dbReference type="PANTHER" id="PTHR39369:SF6">
    <property type="entry name" value="LIN-24 (TWENTY-FOUR) LIKE"/>
    <property type="match status" value="1"/>
</dbReference>
<dbReference type="EMBL" id="CP111015">
    <property type="protein sequence ID" value="WAR03682.1"/>
    <property type="molecule type" value="Genomic_DNA"/>
</dbReference>
<dbReference type="PANTHER" id="PTHR39369">
    <property type="entry name" value="LIN-24 (TWENTY-FOUR) LIKE"/>
    <property type="match status" value="1"/>
</dbReference>
<organism evidence="1 2">
    <name type="scientific">Mya arenaria</name>
    <name type="common">Soft-shell clam</name>
    <dbReference type="NCBI Taxonomy" id="6604"/>
    <lineage>
        <taxon>Eukaryota</taxon>
        <taxon>Metazoa</taxon>
        <taxon>Spiralia</taxon>
        <taxon>Lophotrochozoa</taxon>
        <taxon>Mollusca</taxon>
        <taxon>Bivalvia</taxon>
        <taxon>Autobranchia</taxon>
        <taxon>Heteroconchia</taxon>
        <taxon>Euheterodonta</taxon>
        <taxon>Imparidentia</taxon>
        <taxon>Neoheterodontei</taxon>
        <taxon>Myida</taxon>
        <taxon>Myoidea</taxon>
        <taxon>Myidae</taxon>
        <taxon>Mya</taxon>
    </lineage>
</organism>